<dbReference type="SUPFAM" id="SSF50814">
    <property type="entry name" value="Lipocalins"/>
    <property type="match status" value="1"/>
</dbReference>
<dbReference type="AlphaFoldDB" id="F6WPB0"/>
<feature type="compositionally biased region" description="Polar residues" evidence="8">
    <location>
        <begin position="300"/>
        <end position="315"/>
    </location>
</feature>
<dbReference type="PRINTS" id="PR01275">
    <property type="entry name" value="NGELATINASE"/>
</dbReference>
<dbReference type="STRING" id="9483.ENSCJAP00000037088"/>
<dbReference type="PRINTS" id="PR00179">
    <property type="entry name" value="LIPOCALIN"/>
</dbReference>
<reference evidence="10" key="1">
    <citation type="submission" date="2009-03" db="EMBL/GenBank/DDBJ databases">
        <authorList>
            <person name="Warren W."/>
            <person name="Ye L."/>
            <person name="Minx P."/>
            <person name="Worley K."/>
            <person name="Gibbs R."/>
            <person name="Wilson R.K."/>
        </authorList>
    </citation>
    <scope>NUCLEOTIDE SEQUENCE [LARGE SCALE GENOMIC DNA]</scope>
</reference>
<dbReference type="Proteomes" id="UP000008225">
    <property type="component" value="Chromosome 1"/>
</dbReference>
<comment type="similarity">
    <text evidence="2">Belongs to the calycin superfamily. Lipocalin family.</text>
</comment>
<evidence type="ECO:0000256" key="3">
    <source>
        <dbReference type="ARBA" id="ARBA00022448"/>
    </source>
</evidence>
<keyword evidence="6" id="KW-1015">Disulfide bond</keyword>
<proteinExistence type="inferred from homology"/>
<feature type="region of interest" description="Disordered" evidence="8">
    <location>
        <begin position="291"/>
        <end position="348"/>
    </location>
</feature>
<dbReference type="GeneTree" id="ENSGT01050000244868"/>
<dbReference type="InterPro" id="IPR002345">
    <property type="entry name" value="Lipocalin"/>
</dbReference>
<dbReference type="Ensembl" id="ENSCJAT00000039167.4">
    <property type="protein sequence ID" value="ENSCJAP00000037088.3"/>
    <property type="gene ID" value="ENSCJAG00000019936.5"/>
</dbReference>
<keyword evidence="5" id="KW-0732">Signal</keyword>
<dbReference type="GO" id="GO:0005615">
    <property type="term" value="C:extracellular space"/>
    <property type="evidence" value="ECO:0007669"/>
    <property type="project" value="TreeGrafter"/>
</dbReference>
<organism evidence="10 11">
    <name type="scientific">Callithrix jacchus</name>
    <name type="common">White-tufted-ear marmoset</name>
    <name type="synonym">Simia Jacchus</name>
    <dbReference type="NCBI Taxonomy" id="9483"/>
    <lineage>
        <taxon>Eukaryota</taxon>
        <taxon>Metazoa</taxon>
        <taxon>Chordata</taxon>
        <taxon>Craniata</taxon>
        <taxon>Vertebrata</taxon>
        <taxon>Euteleostomi</taxon>
        <taxon>Mammalia</taxon>
        <taxon>Eutheria</taxon>
        <taxon>Euarchontoglires</taxon>
        <taxon>Primates</taxon>
        <taxon>Haplorrhini</taxon>
        <taxon>Platyrrhini</taxon>
        <taxon>Cebidae</taxon>
        <taxon>Callitrichinae</taxon>
        <taxon>Callithrix</taxon>
        <taxon>Callithrix</taxon>
    </lineage>
</organism>
<evidence type="ECO:0000259" key="9">
    <source>
        <dbReference type="Pfam" id="PF00061"/>
    </source>
</evidence>
<evidence type="ECO:0000256" key="5">
    <source>
        <dbReference type="ARBA" id="ARBA00022729"/>
    </source>
</evidence>
<dbReference type="InterPro" id="IPR003087">
    <property type="entry name" value="LCN2/LCN12"/>
</dbReference>
<dbReference type="InParanoid" id="F6WPB0"/>
<comment type="subcellular location">
    <subcellularLocation>
        <location evidence="1">Secreted</location>
    </subcellularLocation>
</comment>
<reference evidence="10" key="3">
    <citation type="submission" date="2025-09" db="UniProtKB">
        <authorList>
            <consortium name="Ensembl"/>
        </authorList>
    </citation>
    <scope>IDENTIFICATION</scope>
</reference>
<dbReference type="PANTHER" id="PTHR11430">
    <property type="entry name" value="LIPOCALIN"/>
    <property type="match status" value="1"/>
</dbReference>
<dbReference type="Bgee" id="ENSCJAG00000019936">
    <property type="expression patterns" value="Expressed in kidney and 4 other cell types or tissues"/>
</dbReference>
<dbReference type="Gene3D" id="2.40.128.20">
    <property type="match status" value="1"/>
</dbReference>
<evidence type="ECO:0000256" key="6">
    <source>
        <dbReference type="ARBA" id="ARBA00023157"/>
    </source>
</evidence>
<evidence type="ECO:0000313" key="10">
    <source>
        <dbReference type="Ensembl" id="ENSCJAP00000037088.3"/>
    </source>
</evidence>
<evidence type="ECO:0000256" key="4">
    <source>
        <dbReference type="ARBA" id="ARBA00022525"/>
    </source>
</evidence>
<keyword evidence="4" id="KW-0964">Secreted</keyword>
<keyword evidence="7" id="KW-0325">Glycoprotein</keyword>
<dbReference type="PROSITE" id="PS00213">
    <property type="entry name" value="LIPOCALIN"/>
    <property type="match status" value="1"/>
</dbReference>
<name>F6WPB0_CALJA</name>
<dbReference type="Pfam" id="PF00061">
    <property type="entry name" value="Lipocalin"/>
    <property type="match status" value="1"/>
</dbReference>
<feature type="compositionally biased region" description="Polar residues" evidence="8">
    <location>
        <begin position="324"/>
        <end position="342"/>
    </location>
</feature>
<evidence type="ECO:0000256" key="8">
    <source>
        <dbReference type="SAM" id="MobiDB-lite"/>
    </source>
</evidence>
<reference evidence="10" key="2">
    <citation type="submission" date="2025-08" db="UniProtKB">
        <authorList>
            <consortium name="Ensembl"/>
        </authorList>
    </citation>
    <scope>IDENTIFICATION</scope>
</reference>
<dbReference type="PANTHER" id="PTHR11430:SF13">
    <property type="entry name" value="NEUTROPHIL GELATINASE-ASSOCIATED LIPOCALIN"/>
    <property type="match status" value="1"/>
</dbReference>
<evidence type="ECO:0000256" key="7">
    <source>
        <dbReference type="ARBA" id="ARBA00023180"/>
    </source>
</evidence>
<keyword evidence="3" id="KW-0813">Transport</keyword>
<evidence type="ECO:0000256" key="1">
    <source>
        <dbReference type="ARBA" id="ARBA00004613"/>
    </source>
</evidence>
<evidence type="ECO:0000256" key="2">
    <source>
        <dbReference type="ARBA" id="ARBA00006889"/>
    </source>
</evidence>
<feature type="domain" description="Lipocalin/cytosolic fatty-acid binding" evidence="9">
    <location>
        <begin position="90"/>
        <end position="232"/>
    </location>
</feature>
<dbReference type="InterPro" id="IPR022272">
    <property type="entry name" value="Lipocalin_CS"/>
</dbReference>
<sequence>MNQPTLEPINRATQMSLSLATSSSTPARPSSHQSACLLCPEIMPLHLLWLSLTLLGALQAQAQDSPSPLIPAPPLSKVPLQQNFQDNQFQGKWYVVGLAGNAIRREDQDSLKMYATIYELKEDKSYNVTSVLFRKGKCDYWIRTFVPSSRPGEFKLGNIESHPGLTSYIVRVVNTDYKQHAMVFFMKASHNRKYFKVTLYGRTKELTSDLKENFTSFSKSLGLTENHIIFPVPIGNGQSGCGDGDMGTVQAGCFPTREGGEERLHSQLQLLERWTVQELLGSHSGLRKTVLPPQGLWGSQGPTQAPNVPSWQFSQGLPRPGFQAQVSISQSRWPDTSPNPSRTPCAEPSPPNLPGFITLGLAVLPVFPPPGTCSLLTWEMSLTPGSLVRQEAPARPFREPLDSPMLRGCLDW</sequence>
<protein>
    <recommendedName>
        <fullName evidence="9">Lipocalin/cytosolic fatty-acid binding domain-containing protein</fullName>
    </recommendedName>
</protein>
<dbReference type="InterPro" id="IPR000566">
    <property type="entry name" value="Lipocln_cytosolic_FA-bd_dom"/>
</dbReference>
<keyword evidence="11" id="KW-1185">Reference proteome</keyword>
<evidence type="ECO:0000313" key="11">
    <source>
        <dbReference type="Proteomes" id="UP000008225"/>
    </source>
</evidence>
<dbReference type="GO" id="GO:0036094">
    <property type="term" value="F:small molecule binding"/>
    <property type="evidence" value="ECO:0007669"/>
    <property type="project" value="InterPro"/>
</dbReference>
<accession>F6WPB0</accession>
<dbReference type="InterPro" id="IPR012674">
    <property type="entry name" value="Calycin"/>
</dbReference>